<evidence type="ECO:0000313" key="2">
    <source>
        <dbReference type="Proteomes" id="UP000694865"/>
    </source>
</evidence>
<gene>
    <name evidence="3" type="primary">LOC100369310</name>
</gene>
<dbReference type="Proteomes" id="UP000694865">
    <property type="component" value="Unplaced"/>
</dbReference>
<accession>A0ABM0GMR5</accession>
<evidence type="ECO:0000313" key="3">
    <source>
        <dbReference type="RefSeq" id="XP_002733337.1"/>
    </source>
</evidence>
<feature type="compositionally biased region" description="Polar residues" evidence="1">
    <location>
        <begin position="319"/>
        <end position="328"/>
    </location>
</feature>
<organism evidence="2 3">
    <name type="scientific">Saccoglossus kowalevskii</name>
    <name type="common">Acorn worm</name>
    <dbReference type="NCBI Taxonomy" id="10224"/>
    <lineage>
        <taxon>Eukaryota</taxon>
        <taxon>Metazoa</taxon>
        <taxon>Hemichordata</taxon>
        <taxon>Enteropneusta</taxon>
        <taxon>Harrimaniidae</taxon>
        <taxon>Saccoglossus</taxon>
    </lineage>
</organism>
<dbReference type="RefSeq" id="XP_002733337.1">
    <property type="nucleotide sequence ID" value="XM_002733291.2"/>
</dbReference>
<evidence type="ECO:0000256" key="1">
    <source>
        <dbReference type="SAM" id="MobiDB-lite"/>
    </source>
</evidence>
<dbReference type="InterPro" id="IPR012677">
    <property type="entry name" value="Nucleotide-bd_a/b_plait_sf"/>
</dbReference>
<keyword evidence="2" id="KW-1185">Reference proteome</keyword>
<reference evidence="3" key="1">
    <citation type="submission" date="2025-08" db="UniProtKB">
        <authorList>
            <consortium name="RefSeq"/>
        </authorList>
    </citation>
    <scope>IDENTIFICATION</scope>
    <source>
        <tissue evidence="3">Testes</tissue>
    </source>
</reference>
<dbReference type="Gene3D" id="3.30.70.330">
    <property type="match status" value="1"/>
</dbReference>
<protein>
    <submittedName>
        <fullName evidence="3">Uncharacterized protein LOC100369310</fullName>
    </submittedName>
</protein>
<sequence>MPWATYLVDIERDEDAVYTGSRPPSYVCGIGRGTWRKMQDKSEIKMPSNAVRGGEYNTKVSSIYQQKHNISFPMKMMGRGRAMYGSYKTIGKTEVKPGEKLTAAGNICKREHEMNFSIPKLMGRGRGMYSCYKTIGKTEVKPGGKLTAKIAPTTQPRKPLPLTDYKLKQLTNFVKKTTSISNQNSWAHRAGTLFPELETVEAFNKKLDKFAELSNEEAPFQRIRKKKTAIVKSFDLAGVVHDPDEDEYAGAVGGVPDVNAALKTMSHSVRQGNISGVKNRTKDPCNVQNSIYEDKAIVPICADRYSIPVTQRKPDEHQTGGNNSTSRGAESLKSGAEDWDVEEAYCAFVNESIQSYQSFNDELFSKGPCVFEVANLPFDVSETTLYEFMCSFGEVILCEVDRSPPDYCNGARARVRMATKRGCQFAVNCLHGEVSPFPGIYNNDIIPVLVCTLCD</sequence>
<dbReference type="SUPFAM" id="SSF54928">
    <property type="entry name" value="RNA-binding domain, RBD"/>
    <property type="match status" value="1"/>
</dbReference>
<name>A0ABM0GMR5_SACKO</name>
<dbReference type="GeneID" id="100369310"/>
<dbReference type="CDD" id="cd00590">
    <property type="entry name" value="RRM_SF"/>
    <property type="match status" value="1"/>
</dbReference>
<feature type="region of interest" description="Disordered" evidence="1">
    <location>
        <begin position="311"/>
        <end position="333"/>
    </location>
</feature>
<proteinExistence type="predicted"/>
<dbReference type="InterPro" id="IPR035979">
    <property type="entry name" value="RBD_domain_sf"/>
</dbReference>